<dbReference type="OrthoDB" id="9802756at2"/>
<protein>
    <submittedName>
        <fullName evidence="1">Uncharacterized protein</fullName>
    </submittedName>
</protein>
<comment type="caution">
    <text evidence="1">The sequence shown here is derived from an EMBL/GenBank/DDBJ whole genome shotgun (WGS) entry which is preliminary data.</text>
</comment>
<dbReference type="AlphaFoldDB" id="A0A318I9G6"/>
<dbReference type="Proteomes" id="UP000248314">
    <property type="component" value="Unassembled WGS sequence"/>
</dbReference>
<evidence type="ECO:0000313" key="2">
    <source>
        <dbReference type="Proteomes" id="UP000248314"/>
    </source>
</evidence>
<proteinExistence type="predicted"/>
<evidence type="ECO:0000313" key="1">
    <source>
        <dbReference type="EMBL" id="PXX24137.1"/>
    </source>
</evidence>
<dbReference type="STRING" id="1122991.GCA_000613445_03102"/>
<reference evidence="1 2" key="1">
    <citation type="submission" date="2018-05" db="EMBL/GenBank/DDBJ databases">
        <title>Genomic Encyclopedia of Type Strains, Phase I: the one thousand microbial genomes (KMG-I) project.</title>
        <authorList>
            <person name="Kyrpides N."/>
        </authorList>
    </citation>
    <scope>NUCLEOTIDE SEQUENCE [LARGE SCALE GENOMIC DNA]</scope>
    <source>
        <strain evidence="1 2">DSM 15611</strain>
    </source>
</reference>
<dbReference type="RefSeq" id="WP_025815249.1">
    <property type="nucleotide sequence ID" value="NZ_BAIZ01000002.1"/>
</dbReference>
<accession>A0A318I9G6</accession>
<sequence length="73" mass="8347">MTEKEEMKGFLVKELAKQLMANDNTLSIEQALTLVINSETYEKLMNDATKLYYQSPGYVFSFLQTELKTGKMG</sequence>
<keyword evidence="2" id="KW-1185">Reference proteome</keyword>
<gene>
    <name evidence="1" type="ORF">EJ73_00378</name>
</gene>
<name>A0A318I9G6_9BACT</name>
<organism evidence="1 2">
    <name type="scientific">Hoylesella shahii DSM 15611 = JCM 12083</name>
    <dbReference type="NCBI Taxonomy" id="1122991"/>
    <lineage>
        <taxon>Bacteria</taxon>
        <taxon>Pseudomonadati</taxon>
        <taxon>Bacteroidota</taxon>
        <taxon>Bacteroidia</taxon>
        <taxon>Bacteroidales</taxon>
        <taxon>Prevotellaceae</taxon>
        <taxon>Hoylesella</taxon>
    </lineage>
</organism>
<dbReference type="EMBL" id="QJJX01000003">
    <property type="protein sequence ID" value="PXX24137.1"/>
    <property type="molecule type" value="Genomic_DNA"/>
</dbReference>